<dbReference type="AlphaFoldDB" id="A0A3N0IQX4"/>
<evidence type="ECO:0000313" key="9">
    <source>
        <dbReference type="Proteomes" id="UP000253817"/>
    </source>
</evidence>
<evidence type="ECO:0000256" key="2">
    <source>
        <dbReference type="ARBA" id="ARBA00011901"/>
    </source>
</evidence>
<evidence type="ECO:0000256" key="1">
    <source>
        <dbReference type="ARBA" id="ARBA00001561"/>
    </source>
</evidence>
<dbReference type="Proteomes" id="UP000253817">
    <property type="component" value="Unassembled WGS sequence"/>
</dbReference>
<proteinExistence type="predicted"/>
<evidence type="ECO:0000256" key="5">
    <source>
        <dbReference type="SAM" id="MobiDB-lite"/>
    </source>
</evidence>
<sequence>MAIRVLDPRWSPNRNAGGNSRSGITVHHAAGTSFEAIGSTFQDTSRQTSAHWGVGPGYAQQYVAEGDIAWHTGNARGNRETVGVECLNSGGEGAGWPVAEETVDALCELAAAIAARNGMGELEAGRNLFGHRDWSATACPGVLYARLAEIAERANAINRGENEEYGNNDDSEETMQCIIQPNGQNKLCYFDGQKIHYLAHMDQVTALNMTYRACHGRDIPCFALGTPEAPYAGRLLQALNEDDPNFASF</sequence>
<comment type="catalytic activity">
    <reaction evidence="1">
        <text>Hydrolyzes the link between N-acetylmuramoyl residues and L-amino acid residues in certain cell-wall glycopeptides.</text>
        <dbReference type="EC" id="3.5.1.28"/>
    </reaction>
</comment>
<keyword evidence="4" id="KW-0961">Cell wall biogenesis/degradation</keyword>
<dbReference type="Gene3D" id="3.40.80.10">
    <property type="entry name" value="Peptidoglycan recognition protein-like"/>
    <property type="match status" value="1"/>
</dbReference>
<reference evidence="10" key="2">
    <citation type="submission" date="2018-05" db="EMBL/GenBank/DDBJ databases">
        <title>Genome Sequencing of selected type strains of the family Eggerthellaceae.</title>
        <authorList>
            <person name="Danylec N."/>
            <person name="Stoll D.A."/>
            <person name="Doetsch A."/>
            <person name="Huch M."/>
        </authorList>
    </citation>
    <scope>NUCLEOTIDE SEQUENCE [LARGE SCALE GENOMIC DNA]</scope>
    <source>
        <strain evidence="10">DSM 16107</strain>
    </source>
</reference>
<reference evidence="7 9" key="1">
    <citation type="journal article" date="2018" name="Elife">
        <title>Discovery and characterization of a prevalent human gut bacterial enzyme sufficient for the inactivation of a family of plant toxins.</title>
        <authorList>
            <person name="Koppel N."/>
            <person name="Bisanz J.E."/>
            <person name="Pandelia M.E."/>
            <person name="Turnbaugh P.J."/>
            <person name="Balskus E.P."/>
        </authorList>
    </citation>
    <scope>NUCLEOTIDE SEQUENCE [LARGE SCALE GENOMIC DNA]</scope>
    <source>
        <strain evidence="7 9">DSM 16107</strain>
    </source>
</reference>
<feature type="region of interest" description="Disordered" evidence="5">
    <location>
        <begin position="1"/>
        <end position="22"/>
    </location>
</feature>
<feature type="compositionally biased region" description="Polar residues" evidence="5">
    <location>
        <begin position="12"/>
        <end position="22"/>
    </location>
</feature>
<dbReference type="SUPFAM" id="SSF55846">
    <property type="entry name" value="N-acetylmuramoyl-L-alanine amidase-like"/>
    <property type="match status" value="1"/>
</dbReference>
<evidence type="ECO:0000256" key="4">
    <source>
        <dbReference type="ARBA" id="ARBA00023316"/>
    </source>
</evidence>
<reference evidence="8" key="3">
    <citation type="journal article" date="2019" name="Microbiol. Resour. Announc.">
        <title>Draft Genome Sequences of Type Strains of Gordonibacter faecihominis, Paraeggerthella hongkongensis, Parvibacter caecicola,Slackia equolifaciens, Slackia faecicanis, and Slackia isoflavoniconvertens.</title>
        <authorList>
            <person name="Danylec N."/>
            <person name="Stoll D.A."/>
            <person name="Dotsch A."/>
            <person name="Huch M."/>
        </authorList>
    </citation>
    <scope>NUCLEOTIDE SEQUENCE</scope>
    <source>
        <strain evidence="8">DSM 16107</strain>
    </source>
</reference>
<dbReference type="EC" id="3.5.1.28" evidence="2"/>
<dbReference type="GO" id="GO:0009253">
    <property type="term" value="P:peptidoglycan catabolic process"/>
    <property type="evidence" value="ECO:0007669"/>
    <property type="project" value="InterPro"/>
</dbReference>
<dbReference type="PANTHER" id="PTHR30417:SF1">
    <property type="entry name" value="N-ACETYLMURAMOYL-L-ALANINE AMIDASE AMID"/>
    <property type="match status" value="1"/>
</dbReference>
<name>A0A3N0IQX4_9ACTN</name>
<dbReference type="InterPro" id="IPR051206">
    <property type="entry name" value="NAMLAA_amidase_2"/>
</dbReference>
<dbReference type="GO" id="GO:0071555">
    <property type="term" value="P:cell wall organization"/>
    <property type="evidence" value="ECO:0007669"/>
    <property type="project" value="UniProtKB-KW"/>
</dbReference>
<protein>
    <recommendedName>
        <fullName evidence="2">N-acetylmuramoyl-L-alanine amidase</fullName>
        <ecNumber evidence="2">3.5.1.28</ecNumber>
    </recommendedName>
</protein>
<evidence type="ECO:0000313" key="7">
    <source>
        <dbReference type="EMBL" id="RDB70684.1"/>
    </source>
</evidence>
<dbReference type="PANTHER" id="PTHR30417">
    <property type="entry name" value="N-ACETYLMURAMOYL-L-ALANINE AMIDASE AMID"/>
    <property type="match status" value="1"/>
</dbReference>
<feature type="domain" description="N-acetylmuramoyl-L-alanine amidase" evidence="6">
    <location>
        <begin position="11"/>
        <end position="141"/>
    </location>
</feature>
<dbReference type="Proteomes" id="UP000270112">
    <property type="component" value="Unassembled WGS sequence"/>
</dbReference>
<dbReference type="OrthoDB" id="3175441at2"/>
<dbReference type="RefSeq" id="WP_114545234.1">
    <property type="nucleotide sequence ID" value="NZ_PPTT01000004.1"/>
</dbReference>
<keyword evidence="9" id="KW-1185">Reference proteome</keyword>
<dbReference type="SMART" id="SM00644">
    <property type="entry name" value="Ami_2"/>
    <property type="match status" value="1"/>
</dbReference>
<dbReference type="InterPro" id="IPR002502">
    <property type="entry name" value="Amidase_domain"/>
</dbReference>
<gene>
    <name evidence="7" type="ORF">C1876_02935</name>
    <name evidence="8" type="ORF">DMP09_16810</name>
</gene>
<dbReference type="InterPro" id="IPR036505">
    <property type="entry name" value="Amidase/PGRP_sf"/>
</dbReference>
<dbReference type="EMBL" id="QICC01000129">
    <property type="protein sequence ID" value="RNM39384.1"/>
    <property type="molecule type" value="Genomic_DNA"/>
</dbReference>
<dbReference type="GO" id="GO:0008745">
    <property type="term" value="F:N-acetylmuramoyl-L-alanine amidase activity"/>
    <property type="evidence" value="ECO:0007669"/>
    <property type="project" value="UniProtKB-EC"/>
</dbReference>
<organism evidence="8 10">
    <name type="scientific">Eggerthella sinensis</name>
    <dbReference type="NCBI Taxonomy" id="242230"/>
    <lineage>
        <taxon>Bacteria</taxon>
        <taxon>Bacillati</taxon>
        <taxon>Actinomycetota</taxon>
        <taxon>Coriobacteriia</taxon>
        <taxon>Eggerthellales</taxon>
        <taxon>Eggerthellaceae</taxon>
        <taxon>Eggerthella</taxon>
    </lineage>
</organism>
<evidence type="ECO:0000313" key="10">
    <source>
        <dbReference type="Proteomes" id="UP000270112"/>
    </source>
</evidence>
<comment type="caution">
    <text evidence="8">The sequence shown here is derived from an EMBL/GenBank/DDBJ whole genome shotgun (WGS) entry which is preliminary data.</text>
</comment>
<accession>A0A3N0IQX4</accession>
<dbReference type="CDD" id="cd06583">
    <property type="entry name" value="PGRP"/>
    <property type="match status" value="1"/>
</dbReference>
<evidence type="ECO:0000256" key="3">
    <source>
        <dbReference type="ARBA" id="ARBA00022801"/>
    </source>
</evidence>
<keyword evidence="3" id="KW-0378">Hydrolase</keyword>
<evidence type="ECO:0000259" key="6">
    <source>
        <dbReference type="SMART" id="SM00644"/>
    </source>
</evidence>
<dbReference type="Pfam" id="PF01510">
    <property type="entry name" value="Amidase_2"/>
    <property type="match status" value="1"/>
</dbReference>
<dbReference type="EMBL" id="PPTT01000004">
    <property type="protein sequence ID" value="RDB70684.1"/>
    <property type="molecule type" value="Genomic_DNA"/>
</dbReference>
<dbReference type="GO" id="GO:0009254">
    <property type="term" value="P:peptidoglycan turnover"/>
    <property type="evidence" value="ECO:0007669"/>
    <property type="project" value="TreeGrafter"/>
</dbReference>
<evidence type="ECO:0000313" key="8">
    <source>
        <dbReference type="EMBL" id="RNM39384.1"/>
    </source>
</evidence>